<reference evidence="1" key="1">
    <citation type="submission" date="2024-09" db="EMBL/GenBank/DDBJ databases">
        <title>Black Yeasts Isolated from many extreme environments.</title>
        <authorList>
            <person name="Coleine C."/>
            <person name="Stajich J.E."/>
            <person name="Selbmann L."/>
        </authorList>
    </citation>
    <scope>NUCLEOTIDE SEQUENCE</scope>
    <source>
        <strain evidence="1">CCFEE 5737</strain>
    </source>
</reference>
<dbReference type="Proteomes" id="UP001186974">
    <property type="component" value="Unassembled WGS sequence"/>
</dbReference>
<sequence length="78" mass="8727">MASSNQELPNPPADPISAVNFAPNSSRLLVSSWDRNVYLYEVGDTNHFVQKYEMRAPVLDVCFGEDDNEAFCGGLDWD</sequence>
<feature type="non-terminal residue" evidence="1">
    <location>
        <position position="78"/>
    </location>
</feature>
<comment type="caution">
    <text evidence="1">The sequence shown here is derived from an EMBL/GenBank/DDBJ whole genome shotgun (WGS) entry which is preliminary data.</text>
</comment>
<evidence type="ECO:0000313" key="2">
    <source>
        <dbReference type="Proteomes" id="UP001186974"/>
    </source>
</evidence>
<keyword evidence="2" id="KW-1185">Reference proteome</keyword>
<proteinExistence type="predicted"/>
<evidence type="ECO:0000313" key="1">
    <source>
        <dbReference type="EMBL" id="KAK3061881.1"/>
    </source>
</evidence>
<accession>A0ACC3D568</accession>
<dbReference type="EMBL" id="JAWDJW010007579">
    <property type="protein sequence ID" value="KAK3061881.1"/>
    <property type="molecule type" value="Genomic_DNA"/>
</dbReference>
<gene>
    <name evidence="1" type="ORF">LTS18_005254</name>
</gene>
<name>A0ACC3D568_9PEZI</name>
<protein>
    <submittedName>
        <fullName evidence="1">Uncharacterized protein</fullName>
    </submittedName>
</protein>
<organism evidence="1 2">
    <name type="scientific">Coniosporium uncinatum</name>
    <dbReference type="NCBI Taxonomy" id="93489"/>
    <lineage>
        <taxon>Eukaryota</taxon>
        <taxon>Fungi</taxon>
        <taxon>Dikarya</taxon>
        <taxon>Ascomycota</taxon>
        <taxon>Pezizomycotina</taxon>
        <taxon>Dothideomycetes</taxon>
        <taxon>Dothideomycetes incertae sedis</taxon>
        <taxon>Coniosporium</taxon>
    </lineage>
</organism>